<protein>
    <submittedName>
        <fullName evidence="2">Uncharacterized protein</fullName>
    </submittedName>
</protein>
<comment type="caution">
    <text evidence="2">The sequence shown here is derived from an EMBL/GenBank/DDBJ whole genome shotgun (WGS) entry which is preliminary data.</text>
</comment>
<accession>A0A9Q0BQB6</accession>
<dbReference type="AlphaFoldDB" id="A0A9Q0BQB6"/>
<dbReference type="EMBL" id="JAMKOV010000005">
    <property type="protein sequence ID" value="KAI8039889.1"/>
    <property type="molecule type" value="Genomic_DNA"/>
</dbReference>
<feature type="compositionally biased region" description="Basic residues" evidence="1">
    <location>
        <begin position="73"/>
        <end position="84"/>
    </location>
</feature>
<evidence type="ECO:0000313" key="3">
    <source>
        <dbReference type="Proteomes" id="UP001059596"/>
    </source>
</evidence>
<gene>
    <name evidence="2" type="ORF">M5D96_007314</name>
</gene>
<reference evidence="2" key="1">
    <citation type="journal article" date="2023" name="Genome Biol. Evol.">
        <title>Long-read-based Genome Assembly of Drosophila gunungcola Reveals Fewer Chemosensory Genes in Flower-breeding Species.</title>
        <authorList>
            <person name="Negi A."/>
            <person name="Liao B.Y."/>
            <person name="Yeh S.D."/>
        </authorList>
    </citation>
    <scope>NUCLEOTIDE SEQUENCE</scope>
    <source>
        <strain evidence="2">Sukarami</strain>
    </source>
</reference>
<evidence type="ECO:0000256" key="1">
    <source>
        <dbReference type="SAM" id="MobiDB-lite"/>
    </source>
</evidence>
<proteinExistence type="predicted"/>
<name>A0A9Q0BQB6_9MUSC</name>
<keyword evidence="3" id="KW-1185">Reference proteome</keyword>
<sequence length="84" mass="9720">MAEIEKDEADKRRRHERCMNICSENLAKSGKCPNQTIPLDGLDRESKHDIIDYLTQRLKDQQPGDNKPSIPLRRSKRIKPGHAK</sequence>
<dbReference type="Proteomes" id="UP001059596">
    <property type="component" value="Unassembled WGS sequence"/>
</dbReference>
<organism evidence="2 3">
    <name type="scientific">Drosophila gunungcola</name>
    <name type="common">fruit fly</name>
    <dbReference type="NCBI Taxonomy" id="103775"/>
    <lineage>
        <taxon>Eukaryota</taxon>
        <taxon>Metazoa</taxon>
        <taxon>Ecdysozoa</taxon>
        <taxon>Arthropoda</taxon>
        <taxon>Hexapoda</taxon>
        <taxon>Insecta</taxon>
        <taxon>Pterygota</taxon>
        <taxon>Neoptera</taxon>
        <taxon>Endopterygota</taxon>
        <taxon>Diptera</taxon>
        <taxon>Brachycera</taxon>
        <taxon>Muscomorpha</taxon>
        <taxon>Ephydroidea</taxon>
        <taxon>Drosophilidae</taxon>
        <taxon>Drosophila</taxon>
        <taxon>Sophophora</taxon>
    </lineage>
</organism>
<evidence type="ECO:0000313" key="2">
    <source>
        <dbReference type="EMBL" id="KAI8039889.1"/>
    </source>
</evidence>
<feature type="region of interest" description="Disordered" evidence="1">
    <location>
        <begin position="55"/>
        <end position="84"/>
    </location>
</feature>